<comment type="similarity">
    <text evidence="1">Belongs to the AHA1 family.</text>
</comment>
<reference evidence="3 4" key="1">
    <citation type="submission" date="2019-06" db="EMBL/GenBank/DDBJ databases">
        <title>New taxonomy in bacterial strain CC-CFT640, isolated from vineyard.</title>
        <authorList>
            <person name="Lin S.-Y."/>
            <person name="Tsai C.-F."/>
            <person name="Young C.-C."/>
        </authorList>
    </citation>
    <scope>NUCLEOTIDE SEQUENCE [LARGE SCALE GENOMIC DNA]</scope>
    <source>
        <strain evidence="3 4">CC-CFT640</strain>
    </source>
</reference>
<dbReference type="OrthoDB" id="793407at2"/>
<dbReference type="SUPFAM" id="SSF55961">
    <property type="entry name" value="Bet v1-like"/>
    <property type="match status" value="1"/>
</dbReference>
<feature type="domain" description="Activator of Hsp90 ATPase homologue 1/2-like C-terminal" evidence="2">
    <location>
        <begin position="12"/>
        <end position="154"/>
    </location>
</feature>
<evidence type="ECO:0000256" key="1">
    <source>
        <dbReference type="ARBA" id="ARBA00006817"/>
    </source>
</evidence>
<dbReference type="Gene3D" id="3.30.530.20">
    <property type="match status" value="1"/>
</dbReference>
<protein>
    <submittedName>
        <fullName evidence="3">Activator of HSP90 ATPase</fullName>
    </submittedName>
</protein>
<evidence type="ECO:0000313" key="3">
    <source>
        <dbReference type="EMBL" id="TXL72934.1"/>
    </source>
</evidence>
<evidence type="ECO:0000259" key="2">
    <source>
        <dbReference type="Pfam" id="PF08327"/>
    </source>
</evidence>
<dbReference type="RefSeq" id="WP_147849403.1">
    <property type="nucleotide sequence ID" value="NZ_VDUZ01000029.1"/>
</dbReference>
<dbReference type="AlphaFoldDB" id="A0A5C8PHW4"/>
<organism evidence="3 4">
    <name type="scientific">Vineibacter terrae</name>
    <dbReference type="NCBI Taxonomy" id="2586908"/>
    <lineage>
        <taxon>Bacteria</taxon>
        <taxon>Pseudomonadati</taxon>
        <taxon>Pseudomonadota</taxon>
        <taxon>Alphaproteobacteria</taxon>
        <taxon>Hyphomicrobiales</taxon>
        <taxon>Vineibacter</taxon>
    </lineage>
</organism>
<dbReference type="InterPro" id="IPR023393">
    <property type="entry name" value="START-like_dom_sf"/>
</dbReference>
<dbReference type="Pfam" id="PF08327">
    <property type="entry name" value="AHSA1"/>
    <property type="match status" value="1"/>
</dbReference>
<sequence>MSAKVMVAVLVDATPADAFDIFTREVDSWWRRGPKYRFRGKRTGTMRFEPGVGGRLVEVYDDAARDLYEVGRILAWEPGSRLAFEWRGPNYRPGQATTVEVRFTAAAKGTRVVVEHSGWENLPARHPARHGMDDVPFLHSMAGWWQEQLASLKAARSTT</sequence>
<dbReference type="InterPro" id="IPR013538">
    <property type="entry name" value="ASHA1/2-like_C"/>
</dbReference>
<name>A0A5C8PHW4_9HYPH</name>
<comment type="caution">
    <text evidence="3">The sequence shown here is derived from an EMBL/GenBank/DDBJ whole genome shotgun (WGS) entry which is preliminary data.</text>
</comment>
<proteinExistence type="inferred from homology"/>
<dbReference type="Proteomes" id="UP000321638">
    <property type="component" value="Unassembled WGS sequence"/>
</dbReference>
<accession>A0A5C8PHW4</accession>
<dbReference type="EMBL" id="VDUZ01000029">
    <property type="protein sequence ID" value="TXL72934.1"/>
    <property type="molecule type" value="Genomic_DNA"/>
</dbReference>
<evidence type="ECO:0000313" key="4">
    <source>
        <dbReference type="Proteomes" id="UP000321638"/>
    </source>
</evidence>
<keyword evidence="4" id="KW-1185">Reference proteome</keyword>
<gene>
    <name evidence="3" type="ORF">FHP25_23425</name>
</gene>